<dbReference type="AlphaFoldDB" id="A0A1L3JJZ1"/>
<dbReference type="EMBL" id="CP018155">
    <property type="protein sequence ID" value="APG65414.1"/>
    <property type="molecule type" value="Genomic_DNA"/>
</dbReference>
<organism evidence="1 2">
    <name type="scientific">Tenacibaculum todarodis</name>
    <dbReference type="NCBI Taxonomy" id="1850252"/>
    <lineage>
        <taxon>Bacteria</taxon>
        <taxon>Pseudomonadati</taxon>
        <taxon>Bacteroidota</taxon>
        <taxon>Flavobacteriia</taxon>
        <taxon>Flavobacteriales</taxon>
        <taxon>Flavobacteriaceae</taxon>
        <taxon>Tenacibaculum</taxon>
    </lineage>
</organism>
<evidence type="ECO:0000313" key="1">
    <source>
        <dbReference type="EMBL" id="APG65414.1"/>
    </source>
</evidence>
<evidence type="ECO:0008006" key="3">
    <source>
        <dbReference type="Google" id="ProtNLM"/>
    </source>
</evidence>
<proteinExistence type="predicted"/>
<protein>
    <recommendedName>
        <fullName evidence="3">Lipoprotein</fullName>
    </recommendedName>
</protein>
<name>A0A1L3JJZ1_9FLAO</name>
<gene>
    <name evidence="1" type="ORF">LPB136_08625</name>
</gene>
<sequence>MKLIIHIYLKKIKVILFVIAIASLTSCASFKKSKLSENQTYLTDENLNLLNGTYKNNMYKGPALSEYFWGSRINMKEFQSIYELISEKKVPYFITLKVLDKNSLRVEIKVDERILKSNVIKGKVRNGYFEQNRKMGAVPVILFNTIYSSKFRIGYLKDNNLITDFKKIEFGTYYFLIPFSDNKEINNLIHKKVDE</sequence>
<dbReference type="KEGG" id="ten:LPB136_08625"/>
<dbReference type="Proteomes" id="UP000181898">
    <property type="component" value="Chromosome"/>
</dbReference>
<keyword evidence="2" id="KW-1185">Reference proteome</keyword>
<accession>A0A1L3JJZ1</accession>
<dbReference type="RefSeq" id="WP_072555940.1">
    <property type="nucleotide sequence ID" value="NZ_CP018155.1"/>
</dbReference>
<dbReference type="PROSITE" id="PS51257">
    <property type="entry name" value="PROKAR_LIPOPROTEIN"/>
    <property type="match status" value="1"/>
</dbReference>
<reference evidence="1 2" key="1">
    <citation type="submission" date="2016-11" db="EMBL/GenBank/DDBJ databases">
        <title>Tenacibaculum sp. LPB0136, isolated from marine environment.</title>
        <authorList>
            <person name="Kim E."/>
            <person name="Yi H."/>
        </authorList>
    </citation>
    <scope>NUCLEOTIDE SEQUENCE [LARGE SCALE GENOMIC DNA]</scope>
    <source>
        <strain evidence="1 2">LPB0136</strain>
    </source>
</reference>
<dbReference type="STRING" id="1850252.LPB136_08625"/>
<evidence type="ECO:0000313" key="2">
    <source>
        <dbReference type="Proteomes" id="UP000181898"/>
    </source>
</evidence>
<dbReference type="OrthoDB" id="1163539at2"/>